<evidence type="ECO:0000256" key="8">
    <source>
        <dbReference type="ARBA" id="ARBA00023136"/>
    </source>
</evidence>
<dbReference type="PANTHER" id="PTHR24221:SF654">
    <property type="entry name" value="ATP-BINDING CASSETTE SUB-FAMILY B MEMBER 6"/>
    <property type="match status" value="1"/>
</dbReference>
<keyword evidence="6" id="KW-1278">Translocase</keyword>
<keyword evidence="2" id="KW-0997">Cell inner membrane</keyword>
<keyword evidence="5 13" id="KW-0067">ATP-binding</keyword>
<dbReference type="GO" id="GO:0034040">
    <property type="term" value="F:ATPase-coupled lipid transmembrane transporter activity"/>
    <property type="evidence" value="ECO:0007669"/>
    <property type="project" value="TreeGrafter"/>
</dbReference>
<reference evidence="13 14" key="1">
    <citation type="submission" date="2018-05" db="EMBL/GenBank/DDBJ databases">
        <title>Genomic Encyclopedia of Type Strains, Phase IV (KMG-IV): sequencing the most valuable type-strain genomes for metagenomic binning, comparative biology and taxonomic classification.</title>
        <authorList>
            <person name="Goeker M."/>
        </authorList>
    </citation>
    <scope>NUCLEOTIDE SEQUENCE [LARGE SCALE GENOMIC DNA]</scope>
    <source>
        <strain evidence="13 14">DSM 44704</strain>
    </source>
</reference>
<feature type="domain" description="ABC transporter" evidence="11">
    <location>
        <begin position="321"/>
        <end position="539"/>
    </location>
</feature>
<dbReference type="OrthoDB" id="3237158at2"/>
<keyword evidence="8 10" id="KW-0472">Membrane</keyword>
<organism evidence="13 14">
    <name type="scientific">Nocardia tenerifensis</name>
    <dbReference type="NCBI Taxonomy" id="228006"/>
    <lineage>
        <taxon>Bacteria</taxon>
        <taxon>Bacillati</taxon>
        <taxon>Actinomycetota</taxon>
        <taxon>Actinomycetes</taxon>
        <taxon>Mycobacteriales</taxon>
        <taxon>Nocardiaceae</taxon>
        <taxon>Nocardia</taxon>
    </lineage>
</organism>
<keyword evidence="7 10" id="KW-1133">Transmembrane helix</keyword>
<comment type="similarity">
    <text evidence="9">Belongs to the ABC transporter superfamily. Siderophore-Fe(3+) uptake transporter (SIUT) (TC 3.A.1.21) family.</text>
</comment>
<dbReference type="GO" id="GO:0034775">
    <property type="term" value="P:glutathione transmembrane transport"/>
    <property type="evidence" value="ECO:0007669"/>
    <property type="project" value="InterPro"/>
</dbReference>
<evidence type="ECO:0000313" key="13">
    <source>
        <dbReference type="EMBL" id="PXX58677.1"/>
    </source>
</evidence>
<feature type="transmembrane region" description="Helical" evidence="10">
    <location>
        <begin position="234"/>
        <end position="258"/>
    </location>
</feature>
<sequence length="542" mass="56095">MTTRLLTSLLPHWRRLLPAAATAVAAELAAVALMATAAWLIARAAEQPPISAVTVAIVAVRALALGRGVLRYVDRLLGHDGALAAVTDLRATLYRALEPLAPNGISAFRSGDLLTRLVDDVDAVQDLLLRCLVPATVAAGVTIAAAGTAAVLSPTAGTVLVTGLLIAGVAVPGAVFASTGRSPAEKDVRGALAARTADLLDGAADLAAYNAIGSALAAARELDAELARRERAKAWTAGLAGSAVLLIQGGTTIAVAALAQRAGLSSITVTVLVVLALTAFEAITPLPAAAHRYAEVRMSARRLSAILNAAPAVVEPSRTVVASDHTVRIRGLRVPGRLDGPVDLLLEPGRRVALVGPSGSGKSTVLAVLMRFVEYQGSVTIGGRELRSLPGDEVRRLITGVTQDAHIFHTSIRENLAFAKPDAPHEELRAAARQARLLDWIESLPNGWDTPVGAGGAAMSGGQRQRLVLARALLADPPVLVLDEPTEGLDPDTAEELLADVLAVTRHRTTLLVTHNAMAQAAVDEIHSTAGTKSISVITPLL</sequence>
<feature type="transmembrane region" description="Helical" evidence="10">
    <location>
        <begin position="127"/>
        <end position="152"/>
    </location>
</feature>
<dbReference type="GO" id="GO:0005886">
    <property type="term" value="C:plasma membrane"/>
    <property type="evidence" value="ECO:0007669"/>
    <property type="project" value="UniProtKB-SubCell"/>
</dbReference>
<dbReference type="SUPFAM" id="SSF90123">
    <property type="entry name" value="ABC transporter transmembrane region"/>
    <property type="match status" value="1"/>
</dbReference>
<keyword evidence="14" id="KW-1185">Reference proteome</keyword>
<dbReference type="PROSITE" id="PS00211">
    <property type="entry name" value="ABC_TRANSPORTER_1"/>
    <property type="match status" value="1"/>
</dbReference>
<evidence type="ECO:0000256" key="2">
    <source>
        <dbReference type="ARBA" id="ARBA00022519"/>
    </source>
</evidence>
<dbReference type="InterPro" id="IPR003439">
    <property type="entry name" value="ABC_transporter-like_ATP-bd"/>
</dbReference>
<dbReference type="PANTHER" id="PTHR24221">
    <property type="entry name" value="ATP-BINDING CASSETTE SUB-FAMILY B"/>
    <property type="match status" value="1"/>
</dbReference>
<dbReference type="SUPFAM" id="SSF52540">
    <property type="entry name" value="P-loop containing nucleoside triphosphate hydrolases"/>
    <property type="match status" value="1"/>
</dbReference>
<feature type="domain" description="ABC transmembrane type-1" evidence="12">
    <location>
        <begin position="19"/>
        <end position="295"/>
    </location>
</feature>
<dbReference type="SMART" id="SM00382">
    <property type="entry name" value="AAA"/>
    <property type="match status" value="1"/>
</dbReference>
<evidence type="ECO:0000256" key="7">
    <source>
        <dbReference type="ARBA" id="ARBA00022989"/>
    </source>
</evidence>
<keyword evidence="4" id="KW-0547">Nucleotide-binding</keyword>
<evidence type="ECO:0000256" key="6">
    <source>
        <dbReference type="ARBA" id="ARBA00022967"/>
    </source>
</evidence>
<evidence type="ECO:0000256" key="4">
    <source>
        <dbReference type="ARBA" id="ARBA00022741"/>
    </source>
</evidence>
<keyword evidence="3 10" id="KW-0812">Transmembrane</keyword>
<comment type="caution">
    <text evidence="13">The sequence shown here is derived from an EMBL/GenBank/DDBJ whole genome shotgun (WGS) entry which is preliminary data.</text>
</comment>
<dbReference type="GO" id="GO:0005524">
    <property type="term" value="F:ATP binding"/>
    <property type="evidence" value="ECO:0007669"/>
    <property type="project" value="UniProtKB-KW"/>
</dbReference>
<dbReference type="PROSITE" id="PS50929">
    <property type="entry name" value="ABC_TM1F"/>
    <property type="match status" value="1"/>
</dbReference>
<name>A0A318JXN9_9NOCA</name>
<feature type="transmembrane region" description="Helical" evidence="10">
    <location>
        <begin position="264"/>
        <end position="283"/>
    </location>
</feature>
<evidence type="ECO:0000259" key="11">
    <source>
        <dbReference type="PROSITE" id="PS50893"/>
    </source>
</evidence>
<dbReference type="RefSeq" id="WP_051186605.1">
    <property type="nucleotide sequence ID" value="NZ_QJKF01000013.1"/>
</dbReference>
<gene>
    <name evidence="13" type="ORF">DFR70_11312</name>
</gene>
<proteinExistence type="inferred from homology"/>
<evidence type="ECO:0000256" key="1">
    <source>
        <dbReference type="ARBA" id="ARBA00004429"/>
    </source>
</evidence>
<dbReference type="GO" id="GO:0016887">
    <property type="term" value="F:ATP hydrolysis activity"/>
    <property type="evidence" value="ECO:0007669"/>
    <property type="project" value="InterPro"/>
</dbReference>
<dbReference type="AlphaFoldDB" id="A0A318JXN9"/>
<keyword evidence="2" id="KW-1003">Cell membrane</keyword>
<dbReference type="InterPro" id="IPR014223">
    <property type="entry name" value="ABC_CydC/D"/>
</dbReference>
<evidence type="ECO:0000256" key="9">
    <source>
        <dbReference type="ARBA" id="ARBA00023455"/>
    </source>
</evidence>
<dbReference type="InterPro" id="IPR027417">
    <property type="entry name" value="P-loop_NTPase"/>
</dbReference>
<dbReference type="InterPro" id="IPR011527">
    <property type="entry name" value="ABC1_TM_dom"/>
</dbReference>
<protein>
    <submittedName>
        <fullName evidence="13">ATP-binding cassette subfamily C protein/ATP-binding cassette subfamily C protein CydC</fullName>
    </submittedName>
</protein>
<dbReference type="Gene3D" id="1.20.1560.10">
    <property type="entry name" value="ABC transporter type 1, transmembrane domain"/>
    <property type="match status" value="1"/>
</dbReference>
<evidence type="ECO:0000256" key="5">
    <source>
        <dbReference type="ARBA" id="ARBA00022840"/>
    </source>
</evidence>
<dbReference type="NCBIfam" id="TIGR02868">
    <property type="entry name" value="CydC"/>
    <property type="match status" value="1"/>
</dbReference>
<evidence type="ECO:0000259" key="12">
    <source>
        <dbReference type="PROSITE" id="PS50929"/>
    </source>
</evidence>
<dbReference type="Proteomes" id="UP000247569">
    <property type="component" value="Unassembled WGS sequence"/>
</dbReference>
<feature type="transmembrane region" description="Helical" evidence="10">
    <location>
        <begin position="20"/>
        <end position="42"/>
    </location>
</feature>
<dbReference type="PROSITE" id="PS50893">
    <property type="entry name" value="ABC_TRANSPORTER_2"/>
    <property type="match status" value="1"/>
</dbReference>
<dbReference type="Pfam" id="PF00005">
    <property type="entry name" value="ABC_tran"/>
    <property type="match status" value="1"/>
</dbReference>
<dbReference type="Gene3D" id="3.40.50.300">
    <property type="entry name" value="P-loop containing nucleotide triphosphate hydrolases"/>
    <property type="match status" value="1"/>
</dbReference>
<evidence type="ECO:0000256" key="10">
    <source>
        <dbReference type="SAM" id="Phobius"/>
    </source>
</evidence>
<dbReference type="InterPro" id="IPR039421">
    <property type="entry name" value="Type_1_exporter"/>
</dbReference>
<dbReference type="EMBL" id="QJKF01000013">
    <property type="protein sequence ID" value="PXX58677.1"/>
    <property type="molecule type" value="Genomic_DNA"/>
</dbReference>
<accession>A0A318JXN9</accession>
<feature type="transmembrane region" description="Helical" evidence="10">
    <location>
        <begin position="158"/>
        <end position="177"/>
    </location>
</feature>
<dbReference type="GO" id="GO:0045454">
    <property type="term" value="P:cell redox homeostasis"/>
    <property type="evidence" value="ECO:0007669"/>
    <property type="project" value="InterPro"/>
</dbReference>
<evidence type="ECO:0000313" key="14">
    <source>
        <dbReference type="Proteomes" id="UP000247569"/>
    </source>
</evidence>
<comment type="subcellular location">
    <subcellularLocation>
        <location evidence="1">Cell inner membrane</location>
        <topology evidence="1">Multi-pass membrane protein</topology>
    </subcellularLocation>
</comment>
<evidence type="ECO:0000256" key="3">
    <source>
        <dbReference type="ARBA" id="ARBA00022692"/>
    </source>
</evidence>
<dbReference type="GO" id="GO:0140359">
    <property type="term" value="F:ABC-type transporter activity"/>
    <property type="evidence" value="ECO:0007669"/>
    <property type="project" value="InterPro"/>
</dbReference>
<dbReference type="InterPro" id="IPR036640">
    <property type="entry name" value="ABC1_TM_sf"/>
</dbReference>
<dbReference type="InterPro" id="IPR003593">
    <property type="entry name" value="AAA+_ATPase"/>
</dbReference>
<dbReference type="InterPro" id="IPR017871">
    <property type="entry name" value="ABC_transporter-like_CS"/>
</dbReference>